<protein>
    <submittedName>
        <fullName evidence="3">Adenylyl-sulfate kinase</fullName>
        <ecNumber evidence="3">2.7.1.25</ecNumber>
    </submittedName>
</protein>
<keyword evidence="3" id="KW-0418">Kinase</keyword>
<name>A0ABV5ZHN1_9GAMM</name>
<dbReference type="InterPro" id="IPR050512">
    <property type="entry name" value="Sulf_AdTrans/APS_kinase"/>
</dbReference>
<dbReference type="EMBL" id="JBHLZN010000005">
    <property type="protein sequence ID" value="MFB9887609.1"/>
    <property type="molecule type" value="Genomic_DNA"/>
</dbReference>
<keyword evidence="1 3" id="KW-0808">Transferase</keyword>
<dbReference type="RefSeq" id="WP_027312764.1">
    <property type="nucleotide sequence ID" value="NZ_JBHLZN010000005.1"/>
</dbReference>
<dbReference type="SUPFAM" id="SSF52540">
    <property type="entry name" value="P-loop containing nucleoside triphosphate hydrolases"/>
    <property type="match status" value="1"/>
</dbReference>
<evidence type="ECO:0000256" key="1">
    <source>
        <dbReference type="ARBA" id="ARBA00022679"/>
    </source>
</evidence>
<dbReference type="EC" id="2.7.1.25" evidence="3"/>
<dbReference type="PANTHER" id="PTHR42700:SF1">
    <property type="entry name" value="SULFATE ADENYLYLTRANSFERASE"/>
    <property type="match status" value="1"/>
</dbReference>
<comment type="caution">
    <text evidence="3">The sequence shown here is derived from an EMBL/GenBank/DDBJ whole genome shotgun (WGS) entry which is preliminary data.</text>
</comment>
<evidence type="ECO:0000313" key="4">
    <source>
        <dbReference type="Proteomes" id="UP001589628"/>
    </source>
</evidence>
<dbReference type="Proteomes" id="UP001589628">
    <property type="component" value="Unassembled WGS sequence"/>
</dbReference>
<reference evidence="3 4" key="1">
    <citation type="submission" date="2024-09" db="EMBL/GenBank/DDBJ databases">
        <authorList>
            <person name="Sun Q."/>
            <person name="Mori K."/>
        </authorList>
    </citation>
    <scope>NUCLEOTIDE SEQUENCE [LARGE SCALE GENOMIC DNA]</scope>
    <source>
        <strain evidence="3 4">ATCC 51285</strain>
    </source>
</reference>
<keyword evidence="4" id="KW-1185">Reference proteome</keyword>
<dbReference type="InterPro" id="IPR059117">
    <property type="entry name" value="APS_kinase_dom"/>
</dbReference>
<dbReference type="Pfam" id="PF01583">
    <property type="entry name" value="APS_kinase"/>
    <property type="match status" value="1"/>
</dbReference>
<dbReference type="NCBIfam" id="NF004041">
    <property type="entry name" value="PRK05541.1"/>
    <property type="match status" value="1"/>
</dbReference>
<dbReference type="PANTHER" id="PTHR42700">
    <property type="entry name" value="SULFATE ADENYLYLTRANSFERASE"/>
    <property type="match status" value="1"/>
</dbReference>
<feature type="domain" description="APS kinase" evidence="2">
    <location>
        <begin position="3"/>
        <end position="148"/>
    </location>
</feature>
<dbReference type="Gene3D" id="3.40.50.300">
    <property type="entry name" value="P-loop containing nucleotide triphosphate hydrolases"/>
    <property type="match status" value="1"/>
</dbReference>
<accession>A0ABV5ZHN1</accession>
<proteinExistence type="predicted"/>
<dbReference type="InterPro" id="IPR027417">
    <property type="entry name" value="P-loop_NTPase"/>
</dbReference>
<evidence type="ECO:0000313" key="3">
    <source>
        <dbReference type="EMBL" id="MFB9887609.1"/>
    </source>
</evidence>
<sequence>MSCIWITGLPGAGKSTLAKAIAEKVRSNGVNPIVLDGDDLRGALLHFQLGYEKEDRKRLAFFYAKLCKMLSDQGHFVICATVSMFDMVRDWNRENIQDYYEVFLDVPLEILKIRNQKGLYSLSGKFSGGRVPGMEGEIEFPKSSDFVVAGENQPDIFSLAEDIIGYMRGGNEN</sequence>
<evidence type="ECO:0000259" key="2">
    <source>
        <dbReference type="Pfam" id="PF01583"/>
    </source>
</evidence>
<gene>
    <name evidence="3" type="ORF">ACFFLH_14400</name>
</gene>
<organism evidence="3 4">
    <name type="scientific">Balneatrix alpica</name>
    <dbReference type="NCBI Taxonomy" id="75684"/>
    <lineage>
        <taxon>Bacteria</taxon>
        <taxon>Pseudomonadati</taxon>
        <taxon>Pseudomonadota</taxon>
        <taxon>Gammaproteobacteria</taxon>
        <taxon>Oceanospirillales</taxon>
        <taxon>Balneatrichaceae</taxon>
        <taxon>Balneatrix</taxon>
    </lineage>
</organism>
<dbReference type="GO" id="GO:0004020">
    <property type="term" value="F:adenylylsulfate kinase activity"/>
    <property type="evidence" value="ECO:0007669"/>
    <property type="project" value="UniProtKB-EC"/>
</dbReference>